<evidence type="ECO:0000313" key="1">
    <source>
        <dbReference type="EMBL" id="TCL39970.1"/>
    </source>
</evidence>
<organism evidence="1 2">
    <name type="scientific">Anaerospora hongkongensis</name>
    <dbReference type="NCBI Taxonomy" id="244830"/>
    <lineage>
        <taxon>Bacteria</taxon>
        <taxon>Bacillati</taxon>
        <taxon>Bacillota</taxon>
        <taxon>Negativicutes</taxon>
        <taxon>Selenomonadales</taxon>
        <taxon>Sporomusaceae</taxon>
        <taxon>Anaerospora</taxon>
    </lineage>
</organism>
<name>A0A4R1Q201_9FIRM</name>
<dbReference type="OrthoDB" id="5522901at2"/>
<keyword evidence="2" id="KW-1185">Reference proteome</keyword>
<comment type="caution">
    <text evidence="1">The sequence shown here is derived from an EMBL/GenBank/DDBJ whole genome shotgun (WGS) entry which is preliminary data.</text>
</comment>
<evidence type="ECO:0000313" key="2">
    <source>
        <dbReference type="Proteomes" id="UP000295063"/>
    </source>
</evidence>
<dbReference type="RefSeq" id="WP_132074105.1">
    <property type="nucleotide sequence ID" value="NZ_SLUI01000001.1"/>
</dbReference>
<sequence>MEQVQGRFQVVGNRIGQLVDQKDKAYGEAITTVEGILCILYPNGISLDQFKDALIIVRILDKFSRIAKGDIRAFGENPWADCAGYSLQGVARYEADDKA</sequence>
<dbReference type="Proteomes" id="UP000295063">
    <property type="component" value="Unassembled WGS sequence"/>
</dbReference>
<accession>A0A4R1Q201</accession>
<protein>
    <submittedName>
        <fullName evidence="1">Uncharacterized protein</fullName>
    </submittedName>
</protein>
<reference evidence="1 2" key="1">
    <citation type="submission" date="2019-03" db="EMBL/GenBank/DDBJ databases">
        <title>Genomic Encyclopedia of Type Strains, Phase IV (KMG-IV): sequencing the most valuable type-strain genomes for metagenomic binning, comparative biology and taxonomic classification.</title>
        <authorList>
            <person name="Goeker M."/>
        </authorList>
    </citation>
    <scope>NUCLEOTIDE SEQUENCE [LARGE SCALE GENOMIC DNA]</scope>
    <source>
        <strain evidence="1 2">DSM 15969</strain>
    </source>
</reference>
<gene>
    <name evidence="1" type="ORF">EV210_101168</name>
</gene>
<dbReference type="EMBL" id="SLUI01000001">
    <property type="protein sequence ID" value="TCL39970.1"/>
    <property type="molecule type" value="Genomic_DNA"/>
</dbReference>
<dbReference type="AlphaFoldDB" id="A0A4R1Q201"/>
<proteinExistence type="predicted"/>